<dbReference type="GO" id="GO:0046464">
    <property type="term" value="P:acylglycerol catabolic process"/>
    <property type="evidence" value="ECO:0007669"/>
    <property type="project" value="TreeGrafter"/>
</dbReference>
<keyword evidence="7" id="KW-0378">Hydrolase</keyword>
<evidence type="ECO:0000259" key="6">
    <source>
        <dbReference type="Pfam" id="PF00561"/>
    </source>
</evidence>
<evidence type="ECO:0000256" key="2">
    <source>
        <dbReference type="ARBA" id="ARBA00004685"/>
    </source>
</evidence>
<dbReference type="Pfam" id="PF00561">
    <property type="entry name" value="Abhydrolase_1"/>
    <property type="match status" value="1"/>
</dbReference>
<reference evidence="7 8" key="1">
    <citation type="submission" date="2016-05" db="EMBL/GenBank/DDBJ databases">
        <title>Comparative analysis of secretome profiles of manganese(II)-oxidizing ascomycete fungi.</title>
        <authorList>
            <consortium name="DOE Joint Genome Institute"/>
            <person name="Zeiner C.A."/>
            <person name="Purvine S.O."/>
            <person name="Zink E.M."/>
            <person name="Wu S."/>
            <person name="Pasa-Tolic L."/>
            <person name="Chaput D.L."/>
            <person name="Haridas S."/>
            <person name="Grigoriev I.V."/>
            <person name="Santelli C.M."/>
            <person name="Hansel C.M."/>
        </authorList>
    </citation>
    <scope>NUCLEOTIDE SEQUENCE [LARGE SCALE GENOMIC DNA]</scope>
    <source>
        <strain evidence="7 8">SRC1lrK2f</strain>
    </source>
</reference>
<keyword evidence="4" id="KW-0843">Virulence</keyword>
<dbReference type="PANTHER" id="PTHR43798">
    <property type="entry name" value="MONOACYLGLYCEROL LIPASE"/>
    <property type="match status" value="1"/>
</dbReference>
<dbReference type="EMBL" id="KV441497">
    <property type="protein sequence ID" value="OAG14779.1"/>
    <property type="molecule type" value="Genomic_DNA"/>
</dbReference>
<comment type="similarity">
    <text evidence="3">Belongs to the AB hydrolase superfamily. AKT2 hydrolase family.</text>
</comment>
<dbReference type="GO" id="GO:0047372">
    <property type="term" value="F:monoacylglycerol lipase activity"/>
    <property type="evidence" value="ECO:0007669"/>
    <property type="project" value="TreeGrafter"/>
</dbReference>
<dbReference type="PANTHER" id="PTHR43798:SF33">
    <property type="entry name" value="HYDROLASE, PUTATIVE (AFU_ORTHOLOGUE AFUA_2G14860)-RELATED"/>
    <property type="match status" value="1"/>
</dbReference>
<dbReference type="InterPro" id="IPR050266">
    <property type="entry name" value="AB_hydrolase_sf"/>
</dbReference>
<name>A0A177D779_ALTAL</name>
<keyword evidence="8" id="KW-1185">Reference proteome</keyword>
<evidence type="ECO:0000313" key="7">
    <source>
        <dbReference type="EMBL" id="OAG14779.1"/>
    </source>
</evidence>
<accession>A0A177D779</accession>
<dbReference type="OMA" id="IHDAFGD"/>
<dbReference type="RefSeq" id="XP_018380200.1">
    <property type="nucleotide sequence ID" value="XM_018531899.1"/>
</dbReference>
<evidence type="ECO:0000313" key="8">
    <source>
        <dbReference type="Proteomes" id="UP000077248"/>
    </source>
</evidence>
<proteinExistence type="inferred from homology"/>
<organism evidence="7 8">
    <name type="scientific">Alternaria alternata</name>
    <name type="common">Alternaria rot fungus</name>
    <name type="synonym">Torula alternata</name>
    <dbReference type="NCBI Taxonomy" id="5599"/>
    <lineage>
        <taxon>Eukaryota</taxon>
        <taxon>Fungi</taxon>
        <taxon>Dikarya</taxon>
        <taxon>Ascomycota</taxon>
        <taxon>Pezizomycotina</taxon>
        <taxon>Dothideomycetes</taxon>
        <taxon>Pleosporomycetidae</taxon>
        <taxon>Pleosporales</taxon>
        <taxon>Pleosporineae</taxon>
        <taxon>Pleosporaceae</taxon>
        <taxon>Alternaria</taxon>
        <taxon>Alternaria sect. Alternaria</taxon>
        <taxon>Alternaria alternata complex</taxon>
    </lineage>
</organism>
<feature type="domain" description="AB hydrolase-1" evidence="6">
    <location>
        <begin position="73"/>
        <end position="168"/>
    </location>
</feature>
<evidence type="ECO:0000256" key="3">
    <source>
        <dbReference type="ARBA" id="ARBA00005668"/>
    </source>
</evidence>
<keyword evidence="5" id="KW-0576">Peroxisome</keyword>
<dbReference type="AlphaFoldDB" id="A0A177D779"/>
<dbReference type="Proteomes" id="UP000077248">
    <property type="component" value="Unassembled WGS sequence"/>
</dbReference>
<protein>
    <submittedName>
        <fullName evidence="7">Alpha/beta-hydrolase</fullName>
    </submittedName>
</protein>
<dbReference type="PRINTS" id="PR00111">
    <property type="entry name" value="ABHYDROLASE"/>
</dbReference>
<dbReference type="GO" id="GO:0005777">
    <property type="term" value="C:peroxisome"/>
    <property type="evidence" value="ECO:0007669"/>
    <property type="project" value="UniProtKB-SubCell"/>
</dbReference>
<dbReference type="InterPro" id="IPR029058">
    <property type="entry name" value="AB_hydrolase_fold"/>
</dbReference>
<evidence type="ECO:0000256" key="5">
    <source>
        <dbReference type="ARBA" id="ARBA00023140"/>
    </source>
</evidence>
<evidence type="ECO:0000256" key="1">
    <source>
        <dbReference type="ARBA" id="ARBA00004275"/>
    </source>
</evidence>
<dbReference type="KEGG" id="aalt:CC77DRAFT_492884"/>
<dbReference type="VEuPathDB" id="FungiDB:CC77DRAFT_492884"/>
<gene>
    <name evidence="7" type="ORF">CC77DRAFT_492884</name>
</gene>
<dbReference type="STRING" id="5599.A0A177D779"/>
<comment type="subcellular location">
    <subcellularLocation>
        <location evidence="1">Peroxisome</location>
    </subcellularLocation>
</comment>
<comment type="pathway">
    <text evidence="2">Mycotoxin biosynthesis.</text>
</comment>
<dbReference type="GeneID" id="29117493"/>
<dbReference type="Gene3D" id="3.40.50.1820">
    <property type="entry name" value="alpha/beta hydrolase"/>
    <property type="match status" value="1"/>
</dbReference>
<dbReference type="SUPFAM" id="SSF53474">
    <property type="entry name" value="alpha/beta-Hydrolases"/>
    <property type="match status" value="1"/>
</dbReference>
<dbReference type="InterPro" id="IPR000073">
    <property type="entry name" value="AB_hydrolase_1"/>
</dbReference>
<dbReference type="GO" id="GO:0016020">
    <property type="term" value="C:membrane"/>
    <property type="evidence" value="ECO:0007669"/>
    <property type="project" value="TreeGrafter"/>
</dbReference>
<evidence type="ECO:0000256" key="4">
    <source>
        <dbReference type="ARBA" id="ARBA00023026"/>
    </source>
</evidence>
<sequence>MSRPTRRCASSPPFYLSDWLTKLSTYKTSTPSLRRLSFEQRPQMAVSQTQEAARESSGTLLSYQSFNQDSNSTILFIHGAFVDSNDWDLVVPYVLDYHLLLLDCPGHGRSSHIPFSIEASAKHIAHLIEAKAISGQAHVVGHSLGASIAVCLAANYPHVVRSLFVSGYSATPVSSAPLLPYLL</sequence>